<dbReference type="PANTHER" id="PTHR30629:SF2">
    <property type="entry name" value="PROPHAGE INTEGRASE INTS-RELATED"/>
    <property type="match status" value="1"/>
</dbReference>
<dbReference type="OrthoDB" id="9775880at2"/>
<dbReference type="Gene3D" id="1.10.443.10">
    <property type="entry name" value="Intergrase catalytic core"/>
    <property type="match status" value="1"/>
</dbReference>
<dbReference type="InterPro" id="IPR002104">
    <property type="entry name" value="Integrase_catalytic"/>
</dbReference>
<dbReference type="Proteomes" id="UP000321548">
    <property type="component" value="Unassembled WGS sequence"/>
</dbReference>
<dbReference type="Pfam" id="PF13356">
    <property type="entry name" value="Arm-DNA-bind_3"/>
    <property type="match status" value="1"/>
</dbReference>
<dbReference type="InterPro" id="IPR038488">
    <property type="entry name" value="Integrase_DNA-bd_sf"/>
</dbReference>
<dbReference type="GO" id="GO:0003677">
    <property type="term" value="F:DNA binding"/>
    <property type="evidence" value="ECO:0007669"/>
    <property type="project" value="UniProtKB-UniRule"/>
</dbReference>
<organism evidence="8 9">
    <name type="scientific">Zeimonas arvi</name>
    <dbReference type="NCBI Taxonomy" id="2498847"/>
    <lineage>
        <taxon>Bacteria</taxon>
        <taxon>Pseudomonadati</taxon>
        <taxon>Pseudomonadota</taxon>
        <taxon>Betaproteobacteria</taxon>
        <taxon>Burkholderiales</taxon>
        <taxon>Burkholderiaceae</taxon>
        <taxon>Zeimonas</taxon>
    </lineage>
</organism>
<dbReference type="InterPro" id="IPR013762">
    <property type="entry name" value="Integrase-like_cat_sf"/>
</dbReference>
<dbReference type="InterPro" id="IPR025166">
    <property type="entry name" value="Integrase_DNA_bind_dom"/>
</dbReference>
<evidence type="ECO:0000256" key="2">
    <source>
        <dbReference type="ARBA" id="ARBA00022908"/>
    </source>
</evidence>
<dbReference type="Gene3D" id="3.30.160.390">
    <property type="entry name" value="Integrase, DNA-binding domain"/>
    <property type="match status" value="1"/>
</dbReference>
<evidence type="ECO:0000256" key="3">
    <source>
        <dbReference type="ARBA" id="ARBA00023125"/>
    </source>
</evidence>
<dbReference type="InterPro" id="IPR050808">
    <property type="entry name" value="Phage_Integrase"/>
</dbReference>
<dbReference type="Pfam" id="PF00589">
    <property type="entry name" value="Phage_integrase"/>
    <property type="match status" value="1"/>
</dbReference>
<accession>A0A5C8P202</accession>
<evidence type="ECO:0000256" key="1">
    <source>
        <dbReference type="ARBA" id="ARBA00008857"/>
    </source>
</evidence>
<evidence type="ECO:0000259" key="7">
    <source>
        <dbReference type="PROSITE" id="PS51900"/>
    </source>
</evidence>
<dbReference type="InterPro" id="IPR053876">
    <property type="entry name" value="Phage_int_M"/>
</dbReference>
<reference evidence="8 9" key="1">
    <citation type="submission" date="2019-06" db="EMBL/GenBank/DDBJ databases">
        <title>Quisquiliibacterium sp. nov., isolated from a maize field.</title>
        <authorList>
            <person name="Lin S.-Y."/>
            <person name="Tsai C.-F."/>
            <person name="Young C.-C."/>
        </authorList>
    </citation>
    <scope>NUCLEOTIDE SEQUENCE [LARGE SCALE GENOMIC DNA]</scope>
    <source>
        <strain evidence="8 9">CC-CFT501</strain>
    </source>
</reference>
<proteinExistence type="inferred from homology"/>
<dbReference type="InterPro" id="IPR044068">
    <property type="entry name" value="CB"/>
</dbReference>
<dbReference type="AlphaFoldDB" id="A0A5C8P202"/>
<feature type="domain" description="Core-binding (CB)" evidence="7">
    <location>
        <begin position="140"/>
        <end position="221"/>
    </location>
</feature>
<dbReference type="PANTHER" id="PTHR30629">
    <property type="entry name" value="PROPHAGE INTEGRASE"/>
    <property type="match status" value="1"/>
</dbReference>
<dbReference type="GO" id="GO:0006310">
    <property type="term" value="P:DNA recombination"/>
    <property type="evidence" value="ECO:0007669"/>
    <property type="project" value="UniProtKB-KW"/>
</dbReference>
<dbReference type="InterPro" id="IPR010998">
    <property type="entry name" value="Integrase_recombinase_N"/>
</dbReference>
<dbReference type="PROSITE" id="PS51900">
    <property type="entry name" value="CB"/>
    <property type="match status" value="1"/>
</dbReference>
<dbReference type="SUPFAM" id="SSF56349">
    <property type="entry name" value="DNA breaking-rejoining enzymes"/>
    <property type="match status" value="1"/>
</dbReference>
<evidence type="ECO:0000256" key="5">
    <source>
        <dbReference type="PROSITE-ProRule" id="PRU01248"/>
    </source>
</evidence>
<gene>
    <name evidence="8" type="ORF">FHP08_06620</name>
</gene>
<evidence type="ECO:0000256" key="4">
    <source>
        <dbReference type="ARBA" id="ARBA00023172"/>
    </source>
</evidence>
<dbReference type="CDD" id="cd00801">
    <property type="entry name" value="INT_P4_C"/>
    <property type="match status" value="1"/>
</dbReference>
<keyword evidence="4" id="KW-0233">DNA recombination</keyword>
<comment type="caution">
    <text evidence="8">The sequence shown here is derived from an EMBL/GenBank/DDBJ whole genome shotgun (WGS) entry which is preliminary data.</text>
</comment>
<dbReference type="PROSITE" id="PS51898">
    <property type="entry name" value="TYR_RECOMBINASE"/>
    <property type="match status" value="1"/>
</dbReference>
<dbReference type="EMBL" id="VDUY01000002">
    <property type="protein sequence ID" value="TXL67276.1"/>
    <property type="molecule type" value="Genomic_DNA"/>
</dbReference>
<name>A0A5C8P202_9BURK</name>
<evidence type="ECO:0000259" key="6">
    <source>
        <dbReference type="PROSITE" id="PS51898"/>
    </source>
</evidence>
<keyword evidence="9" id="KW-1185">Reference proteome</keyword>
<dbReference type="Pfam" id="PF22022">
    <property type="entry name" value="Phage_int_M"/>
    <property type="match status" value="1"/>
</dbReference>
<dbReference type="GO" id="GO:0015074">
    <property type="term" value="P:DNA integration"/>
    <property type="evidence" value="ECO:0007669"/>
    <property type="project" value="UniProtKB-KW"/>
</dbReference>
<keyword evidence="2" id="KW-0229">DNA integration</keyword>
<comment type="similarity">
    <text evidence="1">Belongs to the 'phage' integrase family.</text>
</comment>
<protein>
    <submittedName>
        <fullName evidence="8">DUF4102 domain-containing protein</fullName>
    </submittedName>
</protein>
<dbReference type="Gene3D" id="1.10.150.130">
    <property type="match status" value="1"/>
</dbReference>
<sequence>MSGRTGTVKLTDKAVRALASRDKPYKASDGAGLYLLVNPNGSRLWRFDYQLDGKRGTVALGVYQHAGGTRGTMSLAGARLERDRCRELLRQGIRPADAKALEAARVREGAAAVRAKARAERAARKAAAEVKRAERLADHWTVERVGNTWADIHCRGRAARTVQQLHQSLVDHVYPYIGSRGIASVTSADIVDVIDRLAVAGKHETANKVRRRLAGIWHYAVLQGYAPADVVMPTYRETTKRIAAAKKVNPPRNLPHVRPAEAPGLMRAIRGYQGSPVTRAALLVMAYTFVRTGELRFSRWEEFDLEGVAPTWTVPAARMKVKQRGDRPAEDHVVPLSRQVVEVLRELKALRLDDERVFPHSRKLGAFMSENTMLYALDDLGYKGRQTGHGFRHLAMTILREAGFPGDVVHAQLAHEKSDEQQERAYNKAEYLPQRRIMLQAYADILDGSQAGKVVPLVRTV</sequence>
<keyword evidence="3 5" id="KW-0238">DNA-binding</keyword>
<feature type="domain" description="Tyr recombinase" evidence="6">
    <location>
        <begin position="252"/>
        <end position="439"/>
    </location>
</feature>
<evidence type="ECO:0000313" key="9">
    <source>
        <dbReference type="Proteomes" id="UP000321548"/>
    </source>
</evidence>
<evidence type="ECO:0000313" key="8">
    <source>
        <dbReference type="EMBL" id="TXL67276.1"/>
    </source>
</evidence>
<dbReference type="InterPro" id="IPR011010">
    <property type="entry name" value="DNA_brk_join_enz"/>
</dbReference>